<accession>A0A288QAZ5</accession>
<reference evidence="7 8" key="1">
    <citation type="submission" date="2018-07" db="EMBL/GenBank/DDBJ databases">
        <title>Genomic Encyclopedia of Type Strains, Phase III (KMG-III): the genomes of soil and plant-associated and newly described type strains.</title>
        <authorList>
            <person name="Whitman W."/>
        </authorList>
    </citation>
    <scope>NUCLEOTIDE SEQUENCE [LARGE SCALE GENOMIC DNA]</scope>
    <source>
        <strain evidence="7 8">CECT 7031</strain>
    </source>
</reference>
<evidence type="ECO:0000256" key="4">
    <source>
        <dbReference type="ARBA" id="ARBA00023136"/>
    </source>
</evidence>
<keyword evidence="4" id="KW-0472">Membrane</keyword>
<dbReference type="EMBL" id="QRAS01000001">
    <property type="protein sequence ID" value="RDL11914.1"/>
    <property type="molecule type" value="Genomic_DNA"/>
</dbReference>
<evidence type="ECO:0000259" key="6">
    <source>
        <dbReference type="Pfam" id="PF04138"/>
    </source>
</evidence>
<feature type="domain" description="GtrA/DPMS transmembrane" evidence="6">
    <location>
        <begin position="233"/>
        <end position="344"/>
    </location>
</feature>
<dbReference type="InterPro" id="IPR029044">
    <property type="entry name" value="Nucleotide-diphossugar_trans"/>
</dbReference>
<dbReference type="CDD" id="cd04179">
    <property type="entry name" value="DPM_DPG-synthase_like"/>
    <property type="match status" value="1"/>
</dbReference>
<dbReference type="SUPFAM" id="SSF53448">
    <property type="entry name" value="Nucleotide-diphospho-sugar transferases"/>
    <property type="match status" value="1"/>
</dbReference>
<comment type="subcellular location">
    <subcellularLocation>
        <location evidence="1">Membrane</location>
        <topology evidence="1">Multi-pass membrane protein</topology>
    </subcellularLocation>
</comment>
<evidence type="ECO:0000259" key="5">
    <source>
        <dbReference type="Pfam" id="PF00535"/>
    </source>
</evidence>
<evidence type="ECO:0000256" key="3">
    <source>
        <dbReference type="ARBA" id="ARBA00022989"/>
    </source>
</evidence>
<evidence type="ECO:0000313" key="7">
    <source>
        <dbReference type="EMBL" id="RDL11914.1"/>
    </source>
</evidence>
<sequence length="359" mass="40540">MVENITDNIGVLIPSLDPDEKLIILIDKLVNTNLFSHRIVIIDDGTQEQTIFDEIAHKTSDEVQIIHHAENFGKGAALKTGFKYFIEHHPEITGIATLDSDGQHTVADLQKCIALFAQQPHDLTIGSRTFSKDIPFRSRFGNTLTSSLVRLLTGLKLSDTQTGLRVIPIDYAKELLTFSGDRFEFEFDMLLEAKKYHIAIHEQPIETIYIDNNATSHFRVIRDSLSIYLQFFKFSLSSLLSFVIDIAVFALVIHLLGEASFQAIMWATILARLVSSIANYLVNRHLVFEGVGTATMRKYGALVIVQMLLSGYLTHLVSTEIHVAHQTTLLITLMKIFIDFVLFLASYQIQTKLIFVKKE</sequence>
<dbReference type="GO" id="GO:0016740">
    <property type="term" value="F:transferase activity"/>
    <property type="evidence" value="ECO:0007669"/>
    <property type="project" value="UniProtKB-KW"/>
</dbReference>
<dbReference type="GO" id="GO:0000271">
    <property type="term" value="P:polysaccharide biosynthetic process"/>
    <property type="evidence" value="ECO:0007669"/>
    <property type="project" value="InterPro"/>
</dbReference>
<protein>
    <submittedName>
        <fullName evidence="7">Glycosyltransferase involved in cell wall biosynthesis</fullName>
    </submittedName>
</protein>
<dbReference type="InterPro" id="IPR001173">
    <property type="entry name" value="Glyco_trans_2-like"/>
</dbReference>
<dbReference type="AlphaFoldDB" id="A0A288QAZ5"/>
<keyword evidence="8" id="KW-1185">Reference proteome</keyword>
<dbReference type="KEGG" id="wso:WSWS_00706"/>
<organism evidence="7 8">
    <name type="scientific">Weissella soli</name>
    <dbReference type="NCBI Taxonomy" id="155866"/>
    <lineage>
        <taxon>Bacteria</taxon>
        <taxon>Bacillati</taxon>
        <taxon>Bacillota</taxon>
        <taxon>Bacilli</taxon>
        <taxon>Lactobacillales</taxon>
        <taxon>Lactobacillaceae</taxon>
        <taxon>Weissella</taxon>
    </lineage>
</organism>
<proteinExistence type="predicted"/>
<dbReference type="PANTHER" id="PTHR10859">
    <property type="entry name" value="GLYCOSYL TRANSFERASE"/>
    <property type="match status" value="1"/>
</dbReference>
<keyword evidence="7" id="KW-0808">Transferase</keyword>
<dbReference type="GO" id="GO:0006487">
    <property type="term" value="P:protein N-linked glycosylation"/>
    <property type="evidence" value="ECO:0007669"/>
    <property type="project" value="TreeGrafter"/>
</dbReference>
<evidence type="ECO:0000313" key="8">
    <source>
        <dbReference type="Proteomes" id="UP000254912"/>
    </source>
</evidence>
<gene>
    <name evidence="7" type="ORF">DFP99_0335</name>
</gene>
<dbReference type="InterPro" id="IPR007267">
    <property type="entry name" value="GtrA_DPMS_TM"/>
</dbReference>
<dbReference type="GeneID" id="94545910"/>
<dbReference type="Pfam" id="PF00535">
    <property type="entry name" value="Glycos_transf_2"/>
    <property type="match status" value="1"/>
</dbReference>
<dbReference type="Proteomes" id="UP000254912">
    <property type="component" value="Unassembled WGS sequence"/>
</dbReference>
<dbReference type="Pfam" id="PF04138">
    <property type="entry name" value="GtrA_DPMS_TM"/>
    <property type="match status" value="1"/>
</dbReference>
<evidence type="ECO:0000256" key="2">
    <source>
        <dbReference type="ARBA" id="ARBA00022692"/>
    </source>
</evidence>
<dbReference type="PANTHER" id="PTHR10859:SF114">
    <property type="entry name" value="DOLICHOL-PHOSPHATE MANNOSYLTRANSFERASE"/>
    <property type="match status" value="1"/>
</dbReference>
<evidence type="ECO:0000256" key="1">
    <source>
        <dbReference type="ARBA" id="ARBA00004141"/>
    </source>
</evidence>
<dbReference type="RefSeq" id="WP_070229980.1">
    <property type="nucleotide sequence ID" value="NZ_BJYO01000002.1"/>
</dbReference>
<keyword evidence="3" id="KW-1133">Transmembrane helix</keyword>
<feature type="domain" description="Glycosyltransferase 2-like" evidence="5">
    <location>
        <begin position="13"/>
        <end position="141"/>
    </location>
</feature>
<comment type="caution">
    <text evidence="7">The sequence shown here is derived from an EMBL/GenBank/DDBJ whole genome shotgun (WGS) entry which is preliminary data.</text>
</comment>
<name>A0A288QAZ5_9LACO</name>
<dbReference type="Gene3D" id="3.90.550.10">
    <property type="entry name" value="Spore Coat Polysaccharide Biosynthesis Protein SpsA, Chain A"/>
    <property type="match status" value="1"/>
</dbReference>
<keyword evidence="2" id="KW-0812">Transmembrane</keyword>
<dbReference type="GO" id="GO:0016020">
    <property type="term" value="C:membrane"/>
    <property type="evidence" value="ECO:0007669"/>
    <property type="project" value="UniProtKB-SubCell"/>
</dbReference>